<dbReference type="InterPro" id="IPR041662">
    <property type="entry name" value="SusD-like_2"/>
</dbReference>
<feature type="chain" id="PRO_5014974706" evidence="1">
    <location>
        <begin position="19"/>
        <end position="481"/>
    </location>
</feature>
<dbReference type="Proteomes" id="UP000233398">
    <property type="component" value="Unassembled WGS sequence"/>
</dbReference>
<dbReference type="Pfam" id="PF12771">
    <property type="entry name" value="SusD-like_2"/>
    <property type="match status" value="1"/>
</dbReference>
<sequence length="481" mass="53424">MKHSIKLLSVFVLTTLMALGCSDYLDINDDPNNPTSAPIGALLYQTTFETTRNTQRVGSTTSFFVQHFASPNQASSTDIHESVSYGGTWSNLYFNIGDLNEIIKQAEEEDSPHYSGVAKVLRAYNLGLLVNMFGDVPYSDAFSQESLQPTYDNSEDIYENILQDLSDAVTELSATESTASPSDGDMIYGGDLTAWTRTAYSLQARFLNHYSKLGNYDPTAVLEAVDNGFSGNNEDFEMEFFDESTASQNPWYRVAVNNADLLLGGWLSEQTVNQLNGDTYGVEDPRIEFITEPVSDEEDPRFGEYVGTRNGAGRGEDPEQGVRAVLAVDSYYASGPTAPLENMTYAELKFIEAEAALAAGGQEARAYAAYEEGIRAHMEKLGVEQADIDAYWSDPVVSVGSANLTIDEIMKEKYIATFLNPETWNDARRYDYQYADFEAPENSALGGEMIRLVRYPDSELQRNEANVPNRSMTDRVFWDAQ</sequence>
<keyword evidence="3" id="KW-1185">Reference proteome</keyword>
<dbReference type="SUPFAM" id="SSF48452">
    <property type="entry name" value="TPR-like"/>
    <property type="match status" value="1"/>
</dbReference>
<reference evidence="2 3" key="1">
    <citation type="submission" date="2017-11" db="EMBL/GenBank/DDBJ databases">
        <title>Rhodohalobacter 15182 sp. nov., isolated from a salt lake.</title>
        <authorList>
            <person name="Han S."/>
        </authorList>
    </citation>
    <scope>NUCLEOTIDE SEQUENCE [LARGE SCALE GENOMIC DNA]</scope>
    <source>
        <strain evidence="2 3">15182</strain>
    </source>
</reference>
<evidence type="ECO:0000256" key="1">
    <source>
        <dbReference type="SAM" id="SignalP"/>
    </source>
</evidence>
<dbReference type="InterPro" id="IPR011990">
    <property type="entry name" value="TPR-like_helical_dom_sf"/>
</dbReference>
<name>A0A2N0VH26_9BACT</name>
<feature type="signal peptide" evidence="1">
    <location>
        <begin position="1"/>
        <end position="18"/>
    </location>
</feature>
<dbReference type="Gene3D" id="1.25.40.390">
    <property type="match status" value="1"/>
</dbReference>
<comment type="caution">
    <text evidence="2">The sequence shown here is derived from an EMBL/GenBank/DDBJ whole genome shotgun (WGS) entry which is preliminary data.</text>
</comment>
<evidence type="ECO:0000313" key="2">
    <source>
        <dbReference type="EMBL" id="PKD43496.1"/>
    </source>
</evidence>
<dbReference type="PROSITE" id="PS51257">
    <property type="entry name" value="PROKAR_LIPOPROTEIN"/>
    <property type="match status" value="1"/>
</dbReference>
<gene>
    <name evidence="2" type="ORF">CWD77_07960</name>
</gene>
<dbReference type="OrthoDB" id="725917at2"/>
<dbReference type="RefSeq" id="WP_101073037.1">
    <property type="nucleotide sequence ID" value="NZ_PISP01000002.1"/>
</dbReference>
<keyword evidence="2" id="KW-0449">Lipoprotein</keyword>
<organism evidence="2 3">
    <name type="scientific">Rhodohalobacter barkolensis</name>
    <dbReference type="NCBI Taxonomy" id="2053187"/>
    <lineage>
        <taxon>Bacteria</taxon>
        <taxon>Pseudomonadati</taxon>
        <taxon>Balneolota</taxon>
        <taxon>Balneolia</taxon>
        <taxon>Balneolales</taxon>
        <taxon>Balneolaceae</taxon>
        <taxon>Rhodohalobacter</taxon>
    </lineage>
</organism>
<proteinExistence type="predicted"/>
<keyword evidence="1" id="KW-0732">Signal</keyword>
<evidence type="ECO:0000313" key="3">
    <source>
        <dbReference type="Proteomes" id="UP000233398"/>
    </source>
</evidence>
<dbReference type="EMBL" id="PISP01000002">
    <property type="protein sequence ID" value="PKD43496.1"/>
    <property type="molecule type" value="Genomic_DNA"/>
</dbReference>
<dbReference type="AlphaFoldDB" id="A0A2N0VH26"/>
<protein>
    <submittedName>
        <fullName evidence="2">SusD/RagB family nutrient-binding outer membrane lipoprotein</fullName>
    </submittedName>
</protein>
<accession>A0A2N0VH26</accession>